<feature type="domain" description="GEVED" evidence="4">
    <location>
        <begin position="143"/>
        <end position="222"/>
    </location>
</feature>
<evidence type="ECO:0000259" key="2">
    <source>
        <dbReference type="Pfam" id="PF18962"/>
    </source>
</evidence>
<dbReference type="Pfam" id="PF18962">
    <property type="entry name" value="Por_Secre_tail"/>
    <property type="match status" value="1"/>
</dbReference>
<dbReference type="NCBIfam" id="TIGR04183">
    <property type="entry name" value="Por_Secre_tail"/>
    <property type="match status" value="1"/>
</dbReference>
<dbReference type="OrthoDB" id="1652165at2"/>
<feature type="domain" description="Secretion system C-terminal sorting" evidence="2">
    <location>
        <begin position="912"/>
        <end position="981"/>
    </location>
</feature>
<evidence type="ECO:0000259" key="3">
    <source>
        <dbReference type="Pfam" id="PF19408"/>
    </source>
</evidence>
<evidence type="ECO:0000313" key="6">
    <source>
        <dbReference type="Proteomes" id="UP000294814"/>
    </source>
</evidence>
<dbReference type="Gene3D" id="2.60.40.10">
    <property type="entry name" value="Immunoglobulins"/>
    <property type="match status" value="1"/>
</dbReference>
<dbReference type="Proteomes" id="UP000294814">
    <property type="component" value="Unassembled WGS sequence"/>
</dbReference>
<dbReference type="Pfam" id="PF20009">
    <property type="entry name" value="GEVED"/>
    <property type="match status" value="1"/>
</dbReference>
<dbReference type="SUPFAM" id="SSF81296">
    <property type="entry name" value="E set domains"/>
    <property type="match status" value="1"/>
</dbReference>
<dbReference type="InterPro" id="IPR026444">
    <property type="entry name" value="Secre_tail"/>
</dbReference>
<name>A0A4R5FAN0_9FLAO</name>
<protein>
    <submittedName>
        <fullName evidence="5">T9SS type A sorting domain-containing protein</fullName>
    </submittedName>
</protein>
<feature type="domain" description="PKD-like" evidence="3">
    <location>
        <begin position="311"/>
        <end position="389"/>
    </location>
</feature>
<dbReference type="InterPro" id="IPR013783">
    <property type="entry name" value="Ig-like_fold"/>
</dbReference>
<evidence type="ECO:0000313" key="5">
    <source>
        <dbReference type="EMBL" id="TDE45908.1"/>
    </source>
</evidence>
<keyword evidence="1" id="KW-0732">Signal</keyword>
<dbReference type="AlphaFoldDB" id="A0A4R5FAN0"/>
<keyword evidence="6" id="KW-1185">Reference proteome</keyword>
<dbReference type="InterPro" id="IPR045829">
    <property type="entry name" value="PKD_6"/>
</dbReference>
<gene>
    <name evidence="5" type="ORF">E0I26_04265</name>
</gene>
<reference evidence="5 6" key="1">
    <citation type="submission" date="2019-03" db="EMBL/GenBank/DDBJ databases">
        <title>Novel species of Flavobacterium.</title>
        <authorList>
            <person name="Liu Q."/>
            <person name="Xin Y.-H."/>
        </authorList>
    </citation>
    <scope>NUCLEOTIDE SEQUENCE [LARGE SCALE GENOMIC DNA]</scope>
    <source>
        <strain evidence="5 6">LB3P52</strain>
    </source>
</reference>
<proteinExistence type="predicted"/>
<comment type="caution">
    <text evidence="5">The sequence shown here is derived from an EMBL/GenBank/DDBJ whole genome shotgun (WGS) entry which is preliminary data.</text>
</comment>
<accession>A0A4R5FAN0</accession>
<dbReference type="Pfam" id="PF19408">
    <property type="entry name" value="PKD_6"/>
    <property type="match status" value="1"/>
</dbReference>
<evidence type="ECO:0000256" key="1">
    <source>
        <dbReference type="ARBA" id="ARBA00022729"/>
    </source>
</evidence>
<dbReference type="EMBL" id="SMLG01000002">
    <property type="protein sequence ID" value="TDE45908.1"/>
    <property type="molecule type" value="Genomic_DNA"/>
</dbReference>
<dbReference type="InterPro" id="IPR045474">
    <property type="entry name" value="GEVED"/>
</dbReference>
<dbReference type="InterPro" id="IPR014756">
    <property type="entry name" value="Ig_E-set"/>
</dbReference>
<evidence type="ECO:0000259" key="4">
    <source>
        <dbReference type="Pfam" id="PF20009"/>
    </source>
</evidence>
<organism evidence="5 6">
    <name type="scientific">Flavobacterium rhamnosiphilum</name>
    <dbReference type="NCBI Taxonomy" id="2541724"/>
    <lineage>
        <taxon>Bacteria</taxon>
        <taxon>Pseudomonadati</taxon>
        <taxon>Bacteroidota</taxon>
        <taxon>Flavobacteriia</taxon>
        <taxon>Flavobacteriales</taxon>
        <taxon>Flavobacteriaceae</taxon>
        <taxon>Flavobacterium</taxon>
    </lineage>
</organism>
<sequence length="982" mass="104821">MCNYNNISRKCANIRNRNMVCCFWNSNNNNTIFSHFRSNGINFGAIATLRWTITNGACGSSTSDVTITTSMGLGCFVYCTSTYANGPAANDQISNVTLGTLNNPSGYSTTPFYTFYNSVTIPNLTQSSTASVFVTMGSDPNQYAGVWIDFNQDGIFQTTEGAVSTNAGPSGTVVISILVPAGAISGNTRMRVRGGNDSALTNSQACGASSSPYGETEDYIVNISPPPPPTITSLDATSGCLGSSITITGTNFTGATAANVKIGGTAVTSITSNSGTVIVAIIGTGTTGTVSVTTADGTATSTQSFTVNDKPTQPSSITGITSPCQATSQTYSVINTPGVTYTWTFPSDWIQTSGGTTNSVTMTVGEATGNITVTPSNSCGNGTAQTLTVINNKKWIGSFSSNWNEPTNWLPAGVPTADNCVIIPSTSVIPGSGYDALAKNLTVKSTGNLELSTGGNLTVTDFVKVETNGIFNIKNNANLVQINNVANTGIVNVERITQPMNRYDFTYWGSPLTSSSNFTLGTLSPLTLSDKYFSWTPSIGGVSGNWKYESTATVMQPGIGYIVRAPQTYNISGAKANYTGNFIDGTPNNGDVSVPITYGALGALATDDKWNLLGNPYPSAINAATFLDNPTNATLLDGTIYFWTHNTIPLIITPDPFYGDFVYNYTDEDYASWNKTGGVDTAAAPSGGATPNGFIASGQAFLTVSLGVTGSAIFNNDMRRNIVDGSTYTNSQFFRQTNNSKSNKKTEINTEANLEKHRIWLNLTNNSGAFSQILVGYVPGATQDRDRSYDGELLGGNDVSFYSIIPDVNLTIQGRAVPFDEKDQVTLGYNAAITGELSIRIDHLDGLFDTQNIYLEDKELGIIHDLKDKPYVFTTEEGDFDDRFILRYTDKTLSVKDPAYENTIQVVFTRSNNVLNITNSATDNTVLAVSLFNIQGKLMSKWDVTDKEQTSIKIPIQNIASGVYIVKMKTSKGNISKKIIVK</sequence>